<dbReference type="OrthoDB" id="6772736at2759"/>
<dbReference type="Proteomes" id="UP000198211">
    <property type="component" value="Unassembled WGS sequence"/>
</dbReference>
<keyword evidence="2" id="KW-1185">Reference proteome</keyword>
<dbReference type="AlphaFoldDB" id="A0A225UZY3"/>
<gene>
    <name evidence="1" type="ORF">PHMEG_00031712</name>
</gene>
<proteinExistence type="predicted"/>
<sequence>MSYRNQVGSRDNQPIRIIHVDTNGPMRTLGVYDTPGSIRYFFSIIDDQTSWSWTFVLRNKTEVQKNVKELLLQLEERENSK</sequence>
<organism evidence="1 2">
    <name type="scientific">Phytophthora megakarya</name>
    <dbReference type="NCBI Taxonomy" id="4795"/>
    <lineage>
        <taxon>Eukaryota</taxon>
        <taxon>Sar</taxon>
        <taxon>Stramenopiles</taxon>
        <taxon>Oomycota</taxon>
        <taxon>Peronosporomycetes</taxon>
        <taxon>Peronosporales</taxon>
        <taxon>Peronosporaceae</taxon>
        <taxon>Phytophthora</taxon>
    </lineage>
</organism>
<name>A0A225UZY3_9STRA</name>
<comment type="caution">
    <text evidence="1">The sequence shown here is derived from an EMBL/GenBank/DDBJ whole genome shotgun (WGS) entry which is preliminary data.</text>
</comment>
<accession>A0A225UZY3</accession>
<dbReference type="EMBL" id="NBNE01010164">
    <property type="protein sequence ID" value="OWY97699.1"/>
    <property type="molecule type" value="Genomic_DNA"/>
</dbReference>
<evidence type="ECO:0000313" key="2">
    <source>
        <dbReference type="Proteomes" id="UP000198211"/>
    </source>
</evidence>
<reference evidence="2" key="1">
    <citation type="submission" date="2017-03" db="EMBL/GenBank/DDBJ databases">
        <title>Phytopthora megakarya and P. palmivora, two closely related causual agents of cacao black pod achieved similar genome size and gene model numbers by different mechanisms.</title>
        <authorList>
            <person name="Ali S."/>
            <person name="Shao J."/>
            <person name="Larry D.J."/>
            <person name="Kronmiller B."/>
            <person name="Shen D."/>
            <person name="Strem M.D."/>
            <person name="Melnick R.L."/>
            <person name="Guiltinan M.J."/>
            <person name="Tyler B.M."/>
            <person name="Meinhardt L.W."/>
            <person name="Bailey B.A."/>
        </authorList>
    </citation>
    <scope>NUCLEOTIDE SEQUENCE [LARGE SCALE GENOMIC DNA]</scope>
    <source>
        <strain evidence="2">zdho120</strain>
    </source>
</reference>
<evidence type="ECO:0000313" key="1">
    <source>
        <dbReference type="EMBL" id="OWY97699.1"/>
    </source>
</evidence>
<protein>
    <submittedName>
        <fullName evidence="1">Uncharacterized protein</fullName>
    </submittedName>
</protein>